<feature type="transmembrane region" description="Helical" evidence="1">
    <location>
        <begin position="107"/>
        <end position="136"/>
    </location>
</feature>
<gene>
    <name evidence="2" type="ORF">SAMN05660299_00679</name>
</gene>
<dbReference type="Proteomes" id="UP000199309">
    <property type="component" value="Unassembled WGS sequence"/>
</dbReference>
<dbReference type="EMBL" id="FNHQ01000005">
    <property type="protein sequence ID" value="SDM33387.1"/>
    <property type="molecule type" value="Genomic_DNA"/>
</dbReference>
<sequence>MNKTEFIDLLRYYFSKAKKDDLTEILYDYEEHFRIGAEQGLTEQEIIESLGSPKDIYEAYMSEGVISERKGLLKGNIQEMVERAQESFKTTVQPQLPYMARSVSKTVILASGVLSYILTILFWFVTPILVYLLSIVWQPFTNLPPLPVISPITLTALAGFGFCGGLTFFFIGKEIMKWRNHV</sequence>
<keyword evidence="1" id="KW-0812">Transmembrane</keyword>
<dbReference type="STRING" id="349095.SAMN05660299_00679"/>
<evidence type="ECO:0000313" key="2">
    <source>
        <dbReference type="EMBL" id="SDM33387.1"/>
    </source>
</evidence>
<dbReference type="AlphaFoldDB" id="A0A1G9SDJ6"/>
<keyword evidence="3" id="KW-1185">Reference proteome</keyword>
<name>A0A1G9SDJ6_9FIRM</name>
<evidence type="ECO:0000313" key="3">
    <source>
        <dbReference type="Proteomes" id="UP000199309"/>
    </source>
</evidence>
<proteinExistence type="predicted"/>
<reference evidence="2 3" key="1">
    <citation type="submission" date="2016-10" db="EMBL/GenBank/DDBJ databases">
        <authorList>
            <person name="de Groot N.N."/>
        </authorList>
    </citation>
    <scope>NUCLEOTIDE SEQUENCE [LARGE SCALE GENOMIC DNA]</scope>
    <source>
        <strain evidence="2 3">DSM 16981</strain>
    </source>
</reference>
<evidence type="ECO:0000256" key="1">
    <source>
        <dbReference type="SAM" id="Phobius"/>
    </source>
</evidence>
<keyword evidence="1" id="KW-0472">Membrane</keyword>
<keyword evidence="1" id="KW-1133">Transmembrane helix</keyword>
<feature type="transmembrane region" description="Helical" evidence="1">
    <location>
        <begin position="148"/>
        <end position="171"/>
    </location>
</feature>
<organism evidence="2 3">
    <name type="scientific">Megasphaera paucivorans</name>
    <dbReference type="NCBI Taxonomy" id="349095"/>
    <lineage>
        <taxon>Bacteria</taxon>
        <taxon>Bacillati</taxon>
        <taxon>Bacillota</taxon>
        <taxon>Negativicutes</taxon>
        <taxon>Veillonellales</taxon>
        <taxon>Veillonellaceae</taxon>
        <taxon>Megasphaera</taxon>
    </lineage>
</organism>
<accession>A0A1G9SDJ6</accession>
<dbReference type="OrthoDB" id="9804829at2"/>
<dbReference type="Pfam" id="PF22564">
    <property type="entry name" value="HAAS"/>
    <property type="match status" value="1"/>
</dbReference>
<dbReference type="RefSeq" id="WP_091648156.1">
    <property type="nucleotide sequence ID" value="NZ_FNHQ01000005.1"/>
</dbReference>
<protein>
    <submittedName>
        <fullName evidence="2">Uncharacterized membrane protein</fullName>
    </submittedName>
</protein>